<evidence type="ECO:0000313" key="2">
    <source>
        <dbReference type="EMBL" id="KAL0491935.1"/>
    </source>
</evidence>
<feature type="region of interest" description="Disordered" evidence="1">
    <location>
        <begin position="1"/>
        <end position="28"/>
    </location>
</feature>
<dbReference type="AlphaFoldDB" id="A0AAW2ZR57"/>
<organism evidence="2 3">
    <name type="scientific">Acrasis kona</name>
    <dbReference type="NCBI Taxonomy" id="1008807"/>
    <lineage>
        <taxon>Eukaryota</taxon>
        <taxon>Discoba</taxon>
        <taxon>Heterolobosea</taxon>
        <taxon>Tetramitia</taxon>
        <taxon>Eutetramitia</taxon>
        <taxon>Acrasidae</taxon>
        <taxon>Acrasis</taxon>
    </lineage>
</organism>
<dbReference type="Proteomes" id="UP001431209">
    <property type="component" value="Unassembled WGS sequence"/>
</dbReference>
<protein>
    <submittedName>
        <fullName evidence="2">Chaperone protein dnaK</fullName>
    </submittedName>
</protein>
<sequence length="104" mass="11966">MARSRSPTTTCRTSQKRRRILIEGTKTSNLPENTKVLHTVDDNNKTDGFQWEDLSVDSKQRNETEIKSKEPRTFLSVNGDTLGEAIEENISFTFDDFFTVYCNL</sequence>
<evidence type="ECO:0000313" key="3">
    <source>
        <dbReference type="Proteomes" id="UP001431209"/>
    </source>
</evidence>
<dbReference type="EMBL" id="JAOPGA020001890">
    <property type="protein sequence ID" value="KAL0491935.1"/>
    <property type="molecule type" value="Genomic_DNA"/>
</dbReference>
<accession>A0AAW2ZR57</accession>
<keyword evidence="3" id="KW-1185">Reference proteome</keyword>
<name>A0AAW2ZR57_9EUKA</name>
<gene>
    <name evidence="2" type="ORF">AKO1_010081</name>
</gene>
<comment type="caution">
    <text evidence="2">The sequence shown here is derived from an EMBL/GenBank/DDBJ whole genome shotgun (WGS) entry which is preliminary data.</text>
</comment>
<reference evidence="2 3" key="1">
    <citation type="submission" date="2024-03" db="EMBL/GenBank/DDBJ databases">
        <title>The Acrasis kona genome and developmental transcriptomes reveal deep origins of eukaryotic multicellular pathways.</title>
        <authorList>
            <person name="Sheikh S."/>
            <person name="Fu C.-J."/>
            <person name="Brown M.W."/>
            <person name="Baldauf S.L."/>
        </authorList>
    </citation>
    <scope>NUCLEOTIDE SEQUENCE [LARGE SCALE GENOMIC DNA]</scope>
    <source>
        <strain evidence="2 3">ATCC MYA-3509</strain>
    </source>
</reference>
<feature type="compositionally biased region" description="Low complexity" evidence="1">
    <location>
        <begin position="1"/>
        <end position="13"/>
    </location>
</feature>
<evidence type="ECO:0000256" key="1">
    <source>
        <dbReference type="SAM" id="MobiDB-lite"/>
    </source>
</evidence>
<proteinExistence type="predicted"/>